<gene>
    <name evidence="2" type="ORF">B0T17DRAFT_646451</name>
</gene>
<accession>A0AA39WGR3</accession>
<dbReference type="InterPro" id="IPR011990">
    <property type="entry name" value="TPR-like_helical_dom_sf"/>
</dbReference>
<proteinExistence type="predicted"/>
<dbReference type="EMBL" id="JAULSR010000007">
    <property type="protein sequence ID" value="KAK0615089.1"/>
    <property type="molecule type" value="Genomic_DNA"/>
</dbReference>
<dbReference type="InterPro" id="IPR027417">
    <property type="entry name" value="P-loop_NTPase"/>
</dbReference>
<evidence type="ECO:0000313" key="2">
    <source>
        <dbReference type="EMBL" id="KAK0615089.1"/>
    </source>
</evidence>
<keyword evidence="3" id="KW-1185">Reference proteome</keyword>
<protein>
    <recommendedName>
        <fullName evidence="4">GPI inositol-deacylase</fullName>
    </recommendedName>
</protein>
<dbReference type="SUPFAM" id="SSF48452">
    <property type="entry name" value="TPR-like"/>
    <property type="match status" value="1"/>
</dbReference>
<reference evidence="2" key="1">
    <citation type="submission" date="2023-06" db="EMBL/GenBank/DDBJ databases">
        <title>Genome-scale phylogeny and comparative genomics of the fungal order Sordariales.</title>
        <authorList>
            <consortium name="Lawrence Berkeley National Laboratory"/>
            <person name="Hensen N."/>
            <person name="Bonometti L."/>
            <person name="Westerberg I."/>
            <person name="Brannstrom I.O."/>
            <person name="Guillou S."/>
            <person name="Cros-Aarteil S."/>
            <person name="Calhoun S."/>
            <person name="Haridas S."/>
            <person name="Kuo A."/>
            <person name="Mondo S."/>
            <person name="Pangilinan J."/>
            <person name="Riley R."/>
            <person name="LaButti K."/>
            <person name="Andreopoulos B."/>
            <person name="Lipzen A."/>
            <person name="Chen C."/>
            <person name="Yanf M."/>
            <person name="Daum C."/>
            <person name="Ng V."/>
            <person name="Clum A."/>
            <person name="Steindorff A."/>
            <person name="Ohm R."/>
            <person name="Martin F."/>
            <person name="Silar P."/>
            <person name="Natvig D."/>
            <person name="Lalanne C."/>
            <person name="Gautier V."/>
            <person name="Ament-velasquez S.L."/>
            <person name="Kruys A."/>
            <person name="Hutchinson M.I."/>
            <person name="Powell A.J."/>
            <person name="Barry K."/>
            <person name="Miller A.N."/>
            <person name="Grigoriev I.V."/>
            <person name="Debuchy R."/>
            <person name="Gladieux P."/>
            <person name="Thoren M.H."/>
            <person name="Johannesson H."/>
        </authorList>
    </citation>
    <scope>NUCLEOTIDE SEQUENCE</scope>
    <source>
        <strain evidence="2">SMH3391-2</strain>
    </source>
</reference>
<name>A0AA39WGR3_9PEZI</name>
<evidence type="ECO:0000256" key="1">
    <source>
        <dbReference type="SAM" id="MobiDB-lite"/>
    </source>
</evidence>
<evidence type="ECO:0008006" key="4">
    <source>
        <dbReference type="Google" id="ProtNLM"/>
    </source>
</evidence>
<feature type="region of interest" description="Disordered" evidence="1">
    <location>
        <begin position="253"/>
        <end position="272"/>
    </location>
</feature>
<dbReference type="AlphaFoldDB" id="A0AA39WGR3"/>
<sequence length="679" mass="75431">MFQTANSQADYTVPVSGSTWYVPPTSIWGPCVAPVLNTASILFVPDLSASSKEAETLKSSWALLRRYIPADTRLRVFGFEYCIVPNTEGVWDAVRLEAKELVECLCRQIDSISHATSSLIIFCHGLGGILVKEALANIYNSHQTASHRKIRDFHRGTVLFGTPHPTNDRPDTELEVVRVAKISQNFQERLREKPVVSLVDSGFAETGVPDEKLVELDADHFGLLGCPKDEEMLRTIKNIIQNAMKWASTKQLSTSSPQYSSSNDDSADSINDVLSDDSWQHESTDQVEGEKAAFGSHFPQPNLQLLTDSVLDVHDDQLENDEYISLVDRSRAEITALSELSPDHRSLVVPYSMLKPSERNPQFFGRQELLSQIDHALLPVNGSVAGQSLYREFAICGLGGMGKTELAREFTFSRQEKFDAISLVHYFPPHFHPCILGIIHRCIAFVRKHQGLAKESFDAYLEAMRHFRGTVGDKSHYVAQMCSNLGAYHMTKKEYETASMYLEKAVMGYRAHSCYKAQLALALFRTGNLQEATGDIDGAKKSLAEVKELHLAASKSGEMEVELTEERLLATLPLSSHNHPFTFPDKFLTELRDKSGLPLLPSSYNNASVIHYAQSEFDTDVMVLSAIAVFTLVRAMVDGGLYEKAPVPNAMLAQHLVPDFAGTVAIQVLVTADSMRIRA</sequence>
<evidence type="ECO:0000313" key="3">
    <source>
        <dbReference type="Proteomes" id="UP001174934"/>
    </source>
</evidence>
<dbReference type="Proteomes" id="UP001174934">
    <property type="component" value="Unassembled WGS sequence"/>
</dbReference>
<organism evidence="2 3">
    <name type="scientific">Bombardia bombarda</name>
    <dbReference type="NCBI Taxonomy" id="252184"/>
    <lineage>
        <taxon>Eukaryota</taxon>
        <taxon>Fungi</taxon>
        <taxon>Dikarya</taxon>
        <taxon>Ascomycota</taxon>
        <taxon>Pezizomycotina</taxon>
        <taxon>Sordariomycetes</taxon>
        <taxon>Sordariomycetidae</taxon>
        <taxon>Sordariales</taxon>
        <taxon>Lasiosphaeriaceae</taxon>
        <taxon>Bombardia</taxon>
    </lineage>
</organism>
<comment type="caution">
    <text evidence="2">The sequence shown here is derived from an EMBL/GenBank/DDBJ whole genome shotgun (WGS) entry which is preliminary data.</text>
</comment>
<dbReference type="SUPFAM" id="SSF52540">
    <property type="entry name" value="P-loop containing nucleoside triphosphate hydrolases"/>
    <property type="match status" value="1"/>
</dbReference>
<dbReference type="Gene3D" id="1.25.40.10">
    <property type="entry name" value="Tetratricopeptide repeat domain"/>
    <property type="match status" value="1"/>
</dbReference>